<dbReference type="SUPFAM" id="SSF100950">
    <property type="entry name" value="NagB/RpiA/CoA transferase-like"/>
    <property type="match status" value="1"/>
</dbReference>
<proteinExistence type="inferred from homology"/>
<feature type="domain" description="Sugar-binding" evidence="5">
    <location>
        <begin position="61"/>
        <end position="320"/>
    </location>
</feature>
<sequence>MSRIRSDDHDLQVMAAWLYYVHGLGQEEVARRLEVSRTKVVRMLSGARESGLVKISLEHQMAETLALADWIAASYGLARCILTPPADAANPDDPLLDPQRKDAVGIAAANYVSRRILNTRNVSVGVGGGTTVRRTIEAMRMLSKPDSRIVALMGASHNDDGTSAYSLSLEMAQIVGGSARTLPVPFVLGLAETCAALKADPSIRPILSEMAATDFNVISCGACEETGSFFLASGMSAADLDDAREAGAVCEVAGHFLKADGSRAETGLNDRHTGIEFEDLRKADNVVVAAGMAKTKPLLALLKAGIANTLVIDHSLVAGLVAARPKGAQPPPG</sequence>
<dbReference type="Proteomes" id="UP000316801">
    <property type="component" value="Unassembled WGS sequence"/>
</dbReference>
<comment type="caution">
    <text evidence="6">The sequence shown here is derived from an EMBL/GenBank/DDBJ whole genome shotgun (WGS) entry which is preliminary data.</text>
</comment>
<reference evidence="6 7" key="1">
    <citation type="submission" date="2019-07" db="EMBL/GenBank/DDBJ databases">
        <title>Ln-dependent methylotrophs.</title>
        <authorList>
            <person name="Tani A."/>
        </authorList>
    </citation>
    <scope>NUCLEOTIDE SEQUENCE [LARGE SCALE GENOMIC DNA]</scope>
    <source>
        <strain evidence="6 7">SM12</strain>
    </source>
</reference>
<dbReference type="GO" id="GO:0030246">
    <property type="term" value="F:carbohydrate binding"/>
    <property type="evidence" value="ECO:0007669"/>
    <property type="project" value="InterPro"/>
</dbReference>
<organism evidence="6 7">
    <name type="scientific">Rhizobium straminoryzae</name>
    <dbReference type="NCBI Taxonomy" id="1387186"/>
    <lineage>
        <taxon>Bacteria</taxon>
        <taxon>Pseudomonadati</taxon>
        <taxon>Pseudomonadota</taxon>
        <taxon>Alphaproteobacteria</taxon>
        <taxon>Hyphomicrobiales</taxon>
        <taxon>Rhizobiaceae</taxon>
        <taxon>Rhizobium/Agrobacterium group</taxon>
        <taxon>Rhizobium</taxon>
    </lineage>
</organism>
<dbReference type="PANTHER" id="PTHR34294">
    <property type="entry name" value="TRANSCRIPTIONAL REGULATOR-RELATED"/>
    <property type="match status" value="1"/>
</dbReference>
<dbReference type="RefSeq" id="WP_142881180.1">
    <property type="nucleotide sequence ID" value="NZ_VJMG01000010.1"/>
</dbReference>
<comment type="similarity">
    <text evidence="1">Belongs to the SorC transcriptional regulatory family.</text>
</comment>
<keyword evidence="3" id="KW-0238">DNA-binding</keyword>
<dbReference type="AlphaFoldDB" id="A0A549TFE4"/>
<evidence type="ECO:0000256" key="1">
    <source>
        <dbReference type="ARBA" id="ARBA00010466"/>
    </source>
</evidence>
<evidence type="ECO:0000256" key="4">
    <source>
        <dbReference type="ARBA" id="ARBA00023163"/>
    </source>
</evidence>
<evidence type="ECO:0000256" key="2">
    <source>
        <dbReference type="ARBA" id="ARBA00023015"/>
    </source>
</evidence>
<keyword evidence="4" id="KW-0804">Transcription</keyword>
<accession>A0A549TFE4</accession>
<evidence type="ECO:0000313" key="7">
    <source>
        <dbReference type="Proteomes" id="UP000316801"/>
    </source>
</evidence>
<evidence type="ECO:0000256" key="3">
    <source>
        <dbReference type="ARBA" id="ARBA00023125"/>
    </source>
</evidence>
<dbReference type="PANTHER" id="PTHR34294:SF1">
    <property type="entry name" value="TRANSCRIPTIONAL REGULATOR LSRR"/>
    <property type="match status" value="1"/>
</dbReference>
<dbReference type="InterPro" id="IPR037171">
    <property type="entry name" value="NagB/RpiA_transferase-like"/>
</dbReference>
<name>A0A549TFE4_9HYPH</name>
<keyword evidence="2" id="KW-0805">Transcription regulation</keyword>
<dbReference type="InterPro" id="IPR051054">
    <property type="entry name" value="SorC_transcr_regulators"/>
</dbReference>
<dbReference type="Gene3D" id="3.40.50.1360">
    <property type="match status" value="1"/>
</dbReference>
<protein>
    <recommendedName>
        <fullName evidence="5">Sugar-binding domain-containing protein</fullName>
    </recommendedName>
</protein>
<evidence type="ECO:0000313" key="6">
    <source>
        <dbReference type="EMBL" id="TRL41239.1"/>
    </source>
</evidence>
<dbReference type="GO" id="GO:0003677">
    <property type="term" value="F:DNA binding"/>
    <property type="evidence" value="ECO:0007669"/>
    <property type="project" value="UniProtKB-KW"/>
</dbReference>
<dbReference type="EMBL" id="VJMG01000010">
    <property type="protein sequence ID" value="TRL41239.1"/>
    <property type="molecule type" value="Genomic_DNA"/>
</dbReference>
<dbReference type="InterPro" id="IPR007324">
    <property type="entry name" value="Sugar-bd_dom_put"/>
</dbReference>
<gene>
    <name evidence="6" type="ORF">FNA46_04710</name>
</gene>
<dbReference type="InterPro" id="IPR036388">
    <property type="entry name" value="WH-like_DNA-bd_sf"/>
</dbReference>
<keyword evidence="7" id="KW-1185">Reference proteome</keyword>
<dbReference type="Pfam" id="PF04198">
    <property type="entry name" value="Sugar-bind"/>
    <property type="match status" value="1"/>
</dbReference>
<dbReference type="Gene3D" id="1.10.10.10">
    <property type="entry name" value="Winged helix-like DNA-binding domain superfamily/Winged helix DNA-binding domain"/>
    <property type="match status" value="1"/>
</dbReference>
<evidence type="ECO:0000259" key="5">
    <source>
        <dbReference type="Pfam" id="PF04198"/>
    </source>
</evidence>